<dbReference type="InterPro" id="IPR011059">
    <property type="entry name" value="Metal-dep_hydrolase_composite"/>
</dbReference>
<evidence type="ECO:0000313" key="2">
    <source>
        <dbReference type="EMBL" id="MCK6256085.1"/>
    </source>
</evidence>
<protein>
    <submittedName>
        <fullName evidence="2">Amidohydrolase</fullName>
    </submittedName>
</protein>
<keyword evidence="3" id="KW-1185">Reference proteome</keyword>
<dbReference type="RefSeq" id="WP_248251802.1">
    <property type="nucleotide sequence ID" value="NZ_JAIWJX010000002.1"/>
</dbReference>
<dbReference type="Pfam" id="PF01979">
    <property type="entry name" value="Amidohydro_1"/>
    <property type="match status" value="1"/>
</dbReference>
<feature type="domain" description="Amidohydrolase-related" evidence="1">
    <location>
        <begin position="50"/>
        <end position="375"/>
    </location>
</feature>
<dbReference type="EMBL" id="JAIWJX010000002">
    <property type="protein sequence ID" value="MCK6256085.1"/>
    <property type="molecule type" value="Genomic_DNA"/>
</dbReference>
<dbReference type="SUPFAM" id="SSF51338">
    <property type="entry name" value="Composite domain of metallo-dependent hydrolases"/>
    <property type="match status" value="1"/>
</dbReference>
<dbReference type="InterPro" id="IPR032466">
    <property type="entry name" value="Metal_Hydrolase"/>
</dbReference>
<dbReference type="SUPFAM" id="SSF51556">
    <property type="entry name" value="Metallo-dependent hydrolases"/>
    <property type="match status" value="1"/>
</dbReference>
<dbReference type="PANTHER" id="PTHR43135">
    <property type="entry name" value="ALPHA-D-RIBOSE 1-METHYLPHOSPHONATE 5-TRIPHOSPHATE DIPHOSPHATASE"/>
    <property type="match status" value="1"/>
</dbReference>
<dbReference type="CDD" id="cd01309">
    <property type="entry name" value="Met_dep_hydrolase_C"/>
    <property type="match status" value="1"/>
</dbReference>
<dbReference type="GO" id="GO:0016810">
    <property type="term" value="F:hydrolase activity, acting on carbon-nitrogen (but not peptide) bonds"/>
    <property type="evidence" value="ECO:0007669"/>
    <property type="project" value="InterPro"/>
</dbReference>
<dbReference type="Gene3D" id="2.30.40.10">
    <property type="entry name" value="Urease, subunit C, domain 1"/>
    <property type="match status" value="1"/>
</dbReference>
<comment type="caution">
    <text evidence="2">The sequence shown here is derived from an EMBL/GenBank/DDBJ whole genome shotgun (WGS) entry which is preliminary data.</text>
</comment>
<evidence type="ECO:0000313" key="3">
    <source>
        <dbReference type="Proteomes" id="UP001139011"/>
    </source>
</evidence>
<organism evidence="2 3">
    <name type="scientific">Fictibacillus marinisediminis</name>
    <dbReference type="NCBI Taxonomy" id="2878389"/>
    <lineage>
        <taxon>Bacteria</taxon>
        <taxon>Bacillati</taxon>
        <taxon>Bacillota</taxon>
        <taxon>Bacilli</taxon>
        <taxon>Bacillales</taxon>
        <taxon>Fictibacillaceae</taxon>
        <taxon>Fictibacillus</taxon>
    </lineage>
</organism>
<reference evidence="2" key="1">
    <citation type="submission" date="2021-09" db="EMBL/GenBank/DDBJ databases">
        <title>Genome analysis of Fictibacillus sp. KIGAM418 isolated from marine sediment.</title>
        <authorList>
            <person name="Seo M.-J."/>
            <person name="Cho E.-S."/>
            <person name="Hwang C.Y."/>
        </authorList>
    </citation>
    <scope>NUCLEOTIDE SEQUENCE</scope>
    <source>
        <strain evidence="2">KIGAM418</strain>
    </source>
</reference>
<accession>A0A9X1XA84</accession>
<dbReference type="InterPro" id="IPR006680">
    <property type="entry name" value="Amidohydro-rel"/>
</dbReference>
<name>A0A9X1XA84_9BACL</name>
<dbReference type="Proteomes" id="UP001139011">
    <property type="component" value="Unassembled WGS sequence"/>
</dbReference>
<dbReference type="InterPro" id="IPR051781">
    <property type="entry name" value="Metallo-dep_Hydrolase"/>
</dbReference>
<sequence>MLLIKNGTLIIGTGSIGKGDLLIDGGKIIKTGKNLKADDRTKVLDAEGKFVTPGLIDVHTHLGVHEEGIGLAGHDYNETSDPVTPYVRAIDGINPNEKGFEDARKAGVTTVQVMPGSANVIGGEMVVLKTAGIVIDQMVLRSPSGMKAAFGENPKRFYGSKGKTPVTRMGIAALFRKEMKRAQDYLRKLENGEVIDFDLGAEQLINVLKGVIPIRAHAHRADDIATILRLAKEFNIEVTIEHCTEGHQIASYIAGHNVHVSVGPTLSTRSKIELADKGWHTLNALDQAGVPVSITTDHPVVGIDSLILSAIAAVKHGLSEETAWKAITINAAKHLGVDERVGSLEPGKDADVVVWSGDPFDARSTVEKTLINGETIYDSGISSNK</sequence>
<gene>
    <name evidence="2" type="ORF">LCY76_05640</name>
</gene>
<dbReference type="Gene3D" id="3.20.20.140">
    <property type="entry name" value="Metal-dependent hydrolases"/>
    <property type="match status" value="1"/>
</dbReference>
<proteinExistence type="predicted"/>
<evidence type="ECO:0000259" key="1">
    <source>
        <dbReference type="Pfam" id="PF01979"/>
    </source>
</evidence>
<dbReference type="PANTHER" id="PTHR43135:SF3">
    <property type="entry name" value="ALPHA-D-RIBOSE 1-METHYLPHOSPHONATE 5-TRIPHOSPHATE DIPHOSPHATASE"/>
    <property type="match status" value="1"/>
</dbReference>
<dbReference type="AlphaFoldDB" id="A0A9X1XA84"/>